<feature type="binding site" description="in other chain" evidence="6">
    <location>
        <begin position="126"/>
        <end position="134"/>
    </location>
    <ligand>
        <name>5-phospho-alpha-D-ribose 1-diphosphate</name>
        <dbReference type="ChEBI" id="CHEBI:58017"/>
        <note>ligand shared between dimeric partners</note>
    </ligand>
</feature>
<dbReference type="HAMAP" id="MF_01208">
    <property type="entry name" value="PyrE"/>
    <property type="match status" value="1"/>
</dbReference>
<dbReference type="RefSeq" id="WP_160632970.1">
    <property type="nucleotide sequence ID" value="NZ_WWNE01000006.1"/>
</dbReference>
<dbReference type="InterPro" id="IPR023031">
    <property type="entry name" value="OPRT"/>
</dbReference>
<evidence type="ECO:0000259" key="7">
    <source>
        <dbReference type="Pfam" id="PF00156"/>
    </source>
</evidence>
<proteinExistence type="inferred from homology"/>
<evidence type="ECO:0000256" key="5">
    <source>
        <dbReference type="ARBA" id="ARBA00022975"/>
    </source>
</evidence>
<accession>A0A6N9NJC3</accession>
<dbReference type="CDD" id="cd06223">
    <property type="entry name" value="PRTases_typeI"/>
    <property type="match status" value="1"/>
</dbReference>
<comment type="caution">
    <text evidence="6">Lacks conserved residue(s) required for the propagation of feature annotation.</text>
</comment>
<comment type="caution">
    <text evidence="8">The sequence shown here is derived from an EMBL/GenBank/DDBJ whole genome shotgun (WGS) entry which is preliminary data.</text>
</comment>
<evidence type="ECO:0000256" key="3">
    <source>
        <dbReference type="ARBA" id="ARBA00022676"/>
    </source>
</evidence>
<evidence type="ECO:0000256" key="2">
    <source>
        <dbReference type="ARBA" id="ARBA00011971"/>
    </source>
</evidence>
<name>A0A6N9NJC3_9FLAO</name>
<protein>
    <recommendedName>
        <fullName evidence="2 6">Orotate phosphoribosyltransferase</fullName>
        <shortName evidence="6">OPRT</shortName>
        <shortName evidence="6">OPRTase</shortName>
        <ecNumber evidence="2 6">2.4.2.10</ecNumber>
    </recommendedName>
</protein>
<dbReference type="EC" id="2.4.2.10" evidence="2 6"/>
<feature type="binding site" evidence="6">
    <location>
        <position position="104"/>
    </location>
    <ligand>
        <name>5-phospho-alpha-D-ribose 1-diphosphate</name>
        <dbReference type="ChEBI" id="CHEBI:58017"/>
        <note>ligand shared between dimeric partners</note>
    </ligand>
</feature>
<keyword evidence="3 6" id="KW-0328">Glycosyltransferase</keyword>
<dbReference type="PANTHER" id="PTHR19278">
    <property type="entry name" value="OROTATE PHOSPHORIBOSYLTRANSFERASE"/>
    <property type="match status" value="1"/>
</dbReference>
<dbReference type="EMBL" id="WWNE01000006">
    <property type="protein sequence ID" value="NBG66023.1"/>
    <property type="molecule type" value="Genomic_DNA"/>
</dbReference>
<dbReference type="UniPathway" id="UPA00070">
    <property type="reaction ID" value="UER00119"/>
</dbReference>
<comment type="similarity">
    <text evidence="6">Belongs to the purine/pyrimidine phosphoribosyltransferase family. PyrE subfamily.</text>
</comment>
<keyword evidence="4 6" id="KW-0808">Transferase</keyword>
<comment type="cofactor">
    <cofactor evidence="6">
        <name>Mg(2+)</name>
        <dbReference type="ChEBI" id="CHEBI:18420"/>
    </cofactor>
</comment>
<keyword evidence="5 6" id="KW-0665">Pyrimidine biosynthesis</keyword>
<evidence type="ECO:0000313" key="8">
    <source>
        <dbReference type="EMBL" id="NBG66023.1"/>
    </source>
</evidence>
<feature type="binding site" evidence="6">
    <location>
        <position position="100"/>
    </location>
    <ligand>
        <name>5-phospho-alpha-D-ribose 1-diphosphate</name>
        <dbReference type="ChEBI" id="CHEBI:58017"/>
        <note>ligand shared between dimeric partners</note>
    </ligand>
</feature>
<organism evidence="8 9">
    <name type="scientific">Acidiluteibacter ferrifornacis</name>
    <dbReference type="NCBI Taxonomy" id="2692424"/>
    <lineage>
        <taxon>Bacteria</taxon>
        <taxon>Pseudomonadati</taxon>
        <taxon>Bacteroidota</taxon>
        <taxon>Flavobacteriia</taxon>
        <taxon>Flavobacteriales</taxon>
        <taxon>Cryomorphaceae</taxon>
        <taxon>Acidiluteibacter</taxon>
    </lineage>
</organism>
<keyword evidence="9" id="KW-1185">Reference proteome</keyword>
<dbReference type="Proteomes" id="UP000470771">
    <property type="component" value="Unassembled WGS sequence"/>
</dbReference>
<evidence type="ECO:0000256" key="6">
    <source>
        <dbReference type="HAMAP-Rule" id="MF_01208"/>
    </source>
</evidence>
<comment type="subunit">
    <text evidence="6">Homodimer.</text>
</comment>
<comment type="catalytic activity">
    <reaction evidence="6">
        <text>orotidine 5'-phosphate + diphosphate = orotate + 5-phospho-alpha-D-ribose 1-diphosphate</text>
        <dbReference type="Rhea" id="RHEA:10380"/>
        <dbReference type="ChEBI" id="CHEBI:30839"/>
        <dbReference type="ChEBI" id="CHEBI:33019"/>
        <dbReference type="ChEBI" id="CHEBI:57538"/>
        <dbReference type="ChEBI" id="CHEBI:58017"/>
        <dbReference type="EC" id="2.4.2.10"/>
    </reaction>
</comment>
<evidence type="ECO:0000313" key="9">
    <source>
        <dbReference type="Proteomes" id="UP000470771"/>
    </source>
</evidence>
<feature type="domain" description="Phosphoribosyltransferase" evidence="7">
    <location>
        <begin position="55"/>
        <end position="182"/>
    </location>
</feature>
<comment type="function">
    <text evidence="6">Catalyzes the transfer of a ribosyl phosphate group from 5-phosphoribose 1-diphosphate to orotate, leading to the formation of orotidine monophosphate (OMP).</text>
</comment>
<comment type="pathway">
    <text evidence="1 6">Pyrimidine metabolism; UMP biosynthesis via de novo pathway; UMP from orotate: step 1/2.</text>
</comment>
<keyword evidence="6" id="KW-0460">Magnesium</keyword>
<evidence type="ECO:0000256" key="1">
    <source>
        <dbReference type="ARBA" id="ARBA00004889"/>
    </source>
</evidence>
<gene>
    <name evidence="6" type="primary">pyrE</name>
    <name evidence="8" type="ORF">GQN54_07820</name>
</gene>
<dbReference type="Gene3D" id="3.40.50.2020">
    <property type="match status" value="1"/>
</dbReference>
<dbReference type="InterPro" id="IPR004467">
    <property type="entry name" value="Or_phspho_trans_dom"/>
</dbReference>
<dbReference type="GO" id="GO:0019856">
    <property type="term" value="P:pyrimidine nucleobase biosynthetic process"/>
    <property type="evidence" value="ECO:0007669"/>
    <property type="project" value="TreeGrafter"/>
</dbReference>
<dbReference type="NCBIfam" id="TIGR00336">
    <property type="entry name" value="pyrE"/>
    <property type="match status" value="1"/>
</dbReference>
<dbReference type="GO" id="GO:0000287">
    <property type="term" value="F:magnesium ion binding"/>
    <property type="evidence" value="ECO:0007669"/>
    <property type="project" value="UniProtKB-UniRule"/>
</dbReference>
<dbReference type="SUPFAM" id="SSF53271">
    <property type="entry name" value="PRTase-like"/>
    <property type="match status" value="1"/>
</dbReference>
<reference evidence="8 9" key="1">
    <citation type="submission" date="2019-12" db="EMBL/GenBank/DDBJ databases">
        <authorList>
            <person name="Zhao J."/>
        </authorList>
    </citation>
    <scope>NUCLEOTIDE SEQUENCE [LARGE SCALE GENOMIC DNA]</scope>
    <source>
        <strain evidence="8 9">S-15</strain>
    </source>
</reference>
<sequence length="213" mass="23711">MNATDDTALKVAEFLLQIKAIKLNNAEPFTWASGWKSPIYCDNRKTLSYPPIRTYIRQIFVEKIREKYGTPDVIAGVATGGIALAALIAQEMELPMIYVRSSSKGHGLQNQIEGVLEKGQKVVVIEDLISTGMSSLKAVEALRTTGADVVGMVAIFTYGFDVAVNNFKDYKCPLITLTDYEALLEVAVETSYIQKHEISSLKEWRENPSTWKQ</sequence>
<dbReference type="InterPro" id="IPR029057">
    <property type="entry name" value="PRTase-like"/>
</dbReference>
<dbReference type="Pfam" id="PF00156">
    <property type="entry name" value="Pribosyltran"/>
    <property type="match status" value="1"/>
</dbReference>
<dbReference type="GO" id="GO:0004588">
    <property type="term" value="F:orotate phosphoribosyltransferase activity"/>
    <property type="evidence" value="ECO:0007669"/>
    <property type="project" value="UniProtKB-UniRule"/>
</dbReference>
<dbReference type="InterPro" id="IPR000836">
    <property type="entry name" value="PRTase_dom"/>
</dbReference>
<dbReference type="AlphaFoldDB" id="A0A6N9NJC3"/>
<evidence type="ECO:0000256" key="4">
    <source>
        <dbReference type="ARBA" id="ARBA00022679"/>
    </source>
</evidence>
<dbReference type="PANTHER" id="PTHR19278:SF9">
    <property type="entry name" value="URIDINE 5'-MONOPHOSPHATE SYNTHASE"/>
    <property type="match status" value="1"/>
</dbReference>
<feature type="binding site" evidence="6">
    <location>
        <position position="130"/>
    </location>
    <ligand>
        <name>orotate</name>
        <dbReference type="ChEBI" id="CHEBI:30839"/>
    </ligand>
</feature>
<dbReference type="GO" id="GO:0044205">
    <property type="term" value="P:'de novo' UMP biosynthetic process"/>
    <property type="evidence" value="ECO:0007669"/>
    <property type="project" value="UniProtKB-UniRule"/>
</dbReference>
<feature type="binding site" evidence="6">
    <location>
        <position position="106"/>
    </location>
    <ligand>
        <name>5-phospho-alpha-D-ribose 1-diphosphate</name>
        <dbReference type="ChEBI" id="CHEBI:58017"/>
        <note>ligand shared between dimeric partners</note>
    </ligand>
</feature>